<evidence type="ECO:0000313" key="3">
    <source>
        <dbReference type="Proteomes" id="UP001066276"/>
    </source>
</evidence>
<dbReference type="AlphaFoldDB" id="A0AAV7QT87"/>
<organism evidence="2 3">
    <name type="scientific">Pleurodeles waltl</name>
    <name type="common">Iberian ribbed newt</name>
    <dbReference type="NCBI Taxonomy" id="8319"/>
    <lineage>
        <taxon>Eukaryota</taxon>
        <taxon>Metazoa</taxon>
        <taxon>Chordata</taxon>
        <taxon>Craniata</taxon>
        <taxon>Vertebrata</taxon>
        <taxon>Euteleostomi</taxon>
        <taxon>Amphibia</taxon>
        <taxon>Batrachia</taxon>
        <taxon>Caudata</taxon>
        <taxon>Salamandroidea</taxon>
        <taxon>Salamandridae</taxon>
        <taxon>Pleurodelinae</taxon>
        <taxon>Pleurodeles</taxon>
    </lineage>
</organism>
<feature type="compositionally biased region" description="Basic and acidic residues" evidence="1">
    <location>
        <begin position="369"/>
        <end position="390"/>
    </location>
</feature>
<feature type="region of interest" description="Disordered" evidence="1">
    <location>
        <begin position="320"/>
        <end position="390"/>
    </location>
</feature>
<dbReference type="Proteomes" id="UP001066276">
    <property type="component" value="Chromosome 6"/>
</dbReference>
<evidence type="ECO:0000256" key="1">
    <source>
        <dbReference type="SAM" id="MobiDB-lite"/>
    </source>
</evidence>
<evidence type="ECO:0000313" key="2">
    <source>
        <dbReference type="EMBL" id="KAJ1143288.1"/>
    </source>
</evidence>
<name>A0AAV7QT87_PLEWA</name>
<comment type="caution">
    <text evidence="2">The sequence shown here is derived from an EMBL/GenBank/DDBJ whole genome shotgun (WGS) entry which is preliminary data.</text>
</comment>
<sequence length="390" mass="40535">MRPASDGGIPAYIRGNYPLSGITRGIGGFNRSSLGDLGNSGHNGRGFRGFLVWTFAIFLAPRGKQRRMAPKVARGSRLKPGSQERRPLDPQPLVLGGISRNSSVGNAGSGENVPEGRQPAPGSSAALGQTYRAKNGAKQIGEEEEAVTIPRMFKILHNSAPIGGSITIKDSDTGPIRDGADLTGDGDSTDPGRLASSDSGGLLQVKIDVGSHLLDTHQTVSCTAGGLSQASVSCVGGNGLAAAFEEEIDQPLYAPGSQSNVGLAQEVVTGAGYCEQVAAAAYSLPNTDPPTLACTLEVIRDYRQGREDSLVQGEVGENFFSLSDQSQDSGEDSTSSSIDSETCDSSTAPLTPISVRRGTAVKGQSKQTEVSRLDKAGESSEKRGKKKEGV</sequence>
<feature type="region of interest" description="Disordered" evidence="1">
    <location>
        <begin position="66"/>
        <end position="126"/>
    </location>
</feature>
<keyword evidence="3" id="KW-1185">Reference proteome</keyword>
<accession>A0AAV7QT87</accession>
<feature type="compositionally biased region" description="Basic residues" evidence="1">
    <location>
        <begin position="66"/>
        <end position="77"/>
    </location>
</feature>
<proteinExistence type="predicted"/>
<feature type="region of interest" description="Disordered" evidence="1">
    <location>
        <begin position="164"/>
        <end position="199"/>
    </location>
</feature>
<reference evidence="2" key="1">
    <citation type="journal article" date="2022" name="bioRxiv">
        <title>Sequencing and chromosome-scale assembly of the giantPleurodeles waltlgenome.</title>
        <authorList>
            <person name="Brown T."/>
            <person name="Elewa A."/>
            <person name="Iarovenko S."/>
            <person name="Subramanian E."/>
            <person name="Araus A.J."/>
            <person name="Petzold A."/>
            <person name="Susuki M."/>
            <person name="Suzuki K.-i.T."/>
            <person name="Hayashi T."/>
            <person name="Toyoda A."/>
            <person name="Oliveira C."/>
            <person name="Osipova E."/>
            <person name="Leigh N.D."/>
            <person name="Simon A."/>
            <person name="Yun M.H."/>
        </authorList>
    </citation>
    <scope>NUCLEOTIDE SEQUENCE</scope>
    <source>
        <strain evidence="2">20211129_DDA</strain>
        <tissue evidence="2">Liver</tissue>
    </source>
</reference>
<dbReference type="EMBL" id="JANPWB010000010">
    <property type="protein sequence ID" value="KAJ1143288.1"/>
    <property type="molecule type" value="Genomic_DNA"/>
</dbReference>
<protein>
    <submittedName>
        <fullName evidence="2">Uncharacterized protein</fullName>
    </submittedName>
</protein>
<gene>
    <name evidence="2" type="ORF">NDU88_009598</name>
</gene>
<feature type="compositionally biased region" description="Low complexity" evidence="1">
    <location>
        <begin position="321"/>
        <end position="346"/>
    </location>
</feature>